<sequence>MKVVIPYRPRFPQDEIHKQLETHRFCVLVAHRRLGKTVLSVNHLIKRAITDRKERGMYAYLAPFRNQAEQIAWGYLKHYTSQIPAISINEQKLSILLPNGATIRIFGADNPDALRGMYFDGVVIDEVAQIKPTLWGEVIRPALADRKGWAAFIGTPKGINLFSQIYDQALNLMSKGDPDWSAMLYSVEQTHVIDEKELAALKVEMSENEFRQEFLCDFSAAQDNGLIPIDDIRAAANKFYRESEYMGAPLIYGIDVARFGSDASVIFKRRGLVAFEPIVIRKFDNMALADRIAVEMAKEKPEAVFIDSGAGQGVIDRLRQMRFDVVEVPFGAQAVDKEQFANRRMEMWWHMAQWIKQGGAIPPDPVLQGDLGAPTYGYTPKGPKILEAKDKLKERIGRSPDLADALALTFAAPVAPKLSRSMERAIYGVNDSYDPQEAFESEYWNS</sequence>
<name>A0A8S5NHV5_9CAUD</name>
<evidence type="ECO:0000313" key="1">
    <source>
        <dbReference type="EMBL" id="DAD93940.1"/>
    </source>
</evidence>
<organism evidence="1">
    <name type="scientific">Siphoviridae sp. ctRg81</name>
    <dbReference type="NCBI Taxonomy" id="2826336"/>
    <lineage>
        <taxon>Viruses</taxon>
        <taxon>Duplodnaviria</taxon>
        <taxon>Heunggongvirae</taxon>
        <taxon>Uroviricota</taxon>
        <taxon>Caudoviricetes</taxon>
    </lineage>
</organism>
<dbReference type="EMBL" id="BK015170">
    <property type="protein sequence ID" value="DAD93940.1"/>
    <property type="molecule type" value="Genomic_DNA"/>
</dbReference>
<dbReference type="Gene3D" id="3.30.420.240">
    <property type="match status" value="1"/>
</dbReference>
<reference evidence="1" key="1">
    <citation type="journal article" date="2021" name="Proc. Natl. Acad. Sci. U.S.A.">
        <title>A Catalog of Tens of Thousands of Viruses from Human Metagenomes Reveals Hidden Associations with Chronic Diseases.</title>
        <authorList>
            <person name="Tisza M.J."/>
            <person name="Buck C.B."/>
        </authorList>
    </citation>
    <scope>NUCLEOTIDE SEQUENCE</scope>
    <source>
        <strain evidence="1">CtRg81</strain>
    </source>
</reference>
<dbReference type="InterPro" id="IPR027417">
    <property type="entry name" value="P-loop_NTPase"/>
</dbReference>
<proteinExistence type="predicted"/>
<dbReference type="Pfam" id="PF03237">
    <property type="entry name" value="Terminase_6N"/>
    <property type="match status" value="1"/>
</dbReference>
<protein>
    <submittedName>
        <fullName evidence="1">Large subunit terminase</fullName>
    </submittedName>
</protein>
<accession>A0A8S5NHV5</accession>
<dbReference type="Gene3D" id="3.40.50.300">
    <property type="entry name" value="P-loop containing nucleotide triphosphate hydrolases"/>
    <property type="match status" value="1"/>
</dbReference>